<dbReference type="EMBL" id="NQVE01000015">
    <property type="protein sequence ID" value="RAL53781.1"/>
    <property type="molecule type" value="Genomic_DNA"/>
</dbReference>
<feature type="compositionally biased region" description="Polar residues" evidence="1">
    <location>
        <begin position="1"/>
        <end position="19"/>
    </location>
</feature>
<sequence length="190" mass="20538">MERSLKSVQGQQPEETCNGSIPKKVKSSPKRVQEQHPEETCNDKCNKASETADHLFSSCSSFAKDIYQNMSRLLQGKMKIDTEILLFEAQHFGFCVDEVTEDGATSSLVERMKLNTDLQILDAGALGLMSTGVIAGIAAASSSGYKARYFLDGVNMKLQLFEVGALGLLSADMIVGDAVASSSLQDLVFS</sequence>
<dbReference type="Proteomes" id="UP000249390">
    <property type="component" value="Unassembled WGS sequence"/>
</dbReference>
<reference evidence="2 3" key="1">
    <citation type="submission" date="2018-06" db="EMBL/GenBank/DDBJ databases">
        <title>The Genome of Cuscuta australis (Dodder) Provides Insight into the Evolution of Plant Parasitism.</title>
        <authorList>
            <person name="Liu H."/>
        </authorList>
    </citation>
    <scope>NUCLEOTIDE SEQUENCE [LARGE SCALE GENOMIC DNA]</scope>
    <source>
        <strain evidence="3">cv. Yunnan</strain>
        <tissue evidence="2">Vines</tissue>
    </source>
</reference>
<evidence type="ECO:0000313" key="2">
    <source>
        <dbReference type="EMBL" id="RAL53781.1"/>
    </source>
</evidence>
<evidence type="ECO:0000313" key="3">
    <source>
        <dbReference type="Proteomes" id="UP000249390"/>
    </source>
</evidence>
<comment type="caution">
    <text evidence="2">The sequence shown here is derived from an EMBL/GenBank/DDBJ whole genome shotgun (WGS) entry which is preliminary data.</text>
</comment>
<proteinExistence type="predicted"/>
<name>A0A328EBD0_9ASTE</name>
<feature type="compositionally biased region" description="Basic and acidic residues" evidence="1">
    <location>
        <begin position="31"/>
        <end position="43"/>
    </location>
</feature>
<evidence type="ECO:0000256" key="1">
    <source>
        <dbReference type="SAM" id="MobiDB-lite"/>
    </source>
</evidence>
<dbReference type="AlphaFoldDB" id="A0A328EBD0"/>
<feature type="region of interest" description="Disordered" evidence="1">
    <location>
        <begin position="1"/>
        <end position="43"/>
    </location>
</feature>
<accession>A0A328EBD0</accession>
<protein>
    <submittedName>
        <fullName evidence="2">Uncharacterized protein</fullName>
    </submittedName>
</protein>
<keyword evidence="3" id="KW-1185">Reference proteome</keyword>
<organism evidence="2 3">
    <name type="scientific">Cuscuta australis</name>
    <dbReference type="NCBI Taxonomy" id="267555"/>
    <lineage>
        <taxon>Eukaryota</taxon>
        <taxon>Viridiplantae</taxon>
        <taxon>Streptophyta</taxon>
        <taxon>Embryophyta</taxon>
        <taxon>Tracheophyta</taxon>
        <taxon>Spermatophyta</taxon>
        <taxon>Magnoliopsida</taxon>
        <taxon>eudicotyledons</taxon>
        <taxon>Gunneridae</taxon>
        <taxon>Pentapetalae</taxon>
        <taxon>asterids</taxon>
        <taxon>lamiids</taxon>
        <taxon>Solanales</taxon>
        <taxon>Convolvulaceae</taxon>
        <taxon>Cuscuteae</taxon>
        <taxon>Cuscuta</taxon>
        <taxon>Cuscuta subgen. Grammica</taxon>
        <taxon>Cuscuta sect. Cleistogrammica</taxon>
    </lineage>
</organism>
<gene>
    <name evidence="2" type="ORF">DM860_004252</name>
</gene>